<proteinExistence type="predicted"/>
<evidence type="ECO:0000313" key="1">
    <source>
        <dbReference type="EMBL" id="KAK0627861.1"/>
    </source>
</evidence>
<dbReference type="SUPFAM" id="SSF75304">
    <property type="entry name" value="Amidase signature (AS) enzymes"/>
    <property type="match status" value="1"/>
</dbReference>
<dbReference type="Proteomes" id="UP001175000">
    <property type="component" value="Unassembled WGS sequence"/>
</dbReference>
<comment type="caution">
    <text evidence="1">The sequence shown here is derived from an EMBL/GenBank/DDBJ whole genome shotgun (WGS) entry which is preliminary data.</text>
</comment>
<keyword evidence="2" id="KW-1185">Reference proteome</keyword>
<protein>
    <recommendedName>
        <fullName evidence="3">Amidase domain-containing protein</fullName>
    </recommendedName>
</protein>
<evidence type="ECO:0008006" key="3">
    <source>
        <dbReference type="Google" id="ProtNLM"/>
    </source>
</evidence>
<name>A0AA40C6Z2_9PEZI</name>
<dbReference type="EMBL" id="JAULSU010000002">
    <property type="protein sequence ID" value="KAK0627861.1"/>
    <property type="molecule type" value="Genomic_DNA"/>
</dbReference>
<dbReference type="Gene3D" id="3.90.1300.10">
    <property type="entry name" value="Amidase signature (AS) domain"/>
    <property type="match status" value="1"/>
</dbReference>
<evidence type="ECO:0000313" key="2">
    <source>
        <dbReference type="Proteomes" id="UP001175000"/>
    </source>
</evidence>
<accession>A0AA40C6Z2</accession>
<organism evidence="1 2">
    <name type="scientific">Immersiella caudata</name>
    <dbReference type="NCBI Taxonomy" id="314043"/>
    <lineage>
        <taxon>Eukaryota</taxon>
        <taxon>Fungi</taxon>
        <taxon>Dikarya</taxon>
        <taxon>Ascomycota</taxon>
        <taxon>Pezizomycotina</taxon>
        <taxon>Sordariomycetes</taxon>
        <taxon>Sordariomycetidae</taxon>
        <taxon>Sordariales</taxon>
        <taxon>Lasiosphaeriaceae</taxon>
        <taxon>Immersiella</taxon>
    </lineage>
</organism>
<reference evidence="1" key="1">
    <citation type="submission" date="2023-06" db="EMBL/GenBank/DDBJ databases">
        <title>Genome-scale phylogeny and comparative genomics of the fungal order Sordariales.</title>
        <authorList>
            <consortium name="Lawrence Berkeley National Laboratory"/>
            <person name="Hensen N."/>
            <person name="Bonometti L."/>
            <person name="Westerberg I."/>
            <person name="Brannstrom I.O."/>
            <person name="Guillou S."/>
            <person name="Cros-Aarteil S."/>
            <person name="Calhoun S."/>
            <person name="Haridas S."/>
            <person name="Kuo A."/>
            <person name="Mondo S."/>
            <person name="Pangilinan J."/>
            <person name="Riley R."/>
            <person name="Labutti K."/>
            <person name="Andreopoulos B."/>
            <person name="Lipzen A."/>
            <person name="Chen C."/>
            <person name="Yanf M."/>
            <person name="Daum C."/>
            <person name="Ng V."/>
            <person name="Clum A."/>
            <person name="Steindorff A."/>
            <person name="Ohm R."/>
            <person name="Martin F."/>
            <person name="Silar P."/>
            <person name="Natvig D."/>
            <person name="Lalanne C."/>
            <person name="Gautier V."/>
            <person name="Ament-Velasquez S.L."/>
            <person name="Kruys A."/>
            <person name="Hutchinson M.I."/>
            <person name="Powell A.J."/>
            <person name="Barry K."/>
            <person name="Miller A.N."/>
            <person name="Grigoriev I.V."/>
            <person name="Debuchy R."/>
            <person name="Gladieux P."/>
            <person name="Thoren M.H."/>
            <person name="Johannesson H."/>
        </authorList>
    </citation>
    <scope>NUCLEOTIDE SEQUENCE</scope>
    <source>
        <strain evidence="1">CBS 606.72</strain>
    </source>
</reference>
<dbReference type="AlphaFoldDB" id="A0AA40C6Z2"/>
<sequence length="266" mass="29916">MCLADWPFTNNYDLKGIWTIRMNRAYNKVYPPCTSSADFVTKLTQLGAVIVGKTEMSAFASAEEPTDQWVDYHCPFDPRGDAYQTNASASLAGIIDTWASNPPAETGGKPLLEYLEMSAVWPMYYDTYHTFDDSRKMFGKPAYVGPSIAVPFTKDQRDQGVEEMKIFRSCFEKKIMGPDKDTVTDAVTVVPFDSTTPNYRYDANKLPSIVGSFSVYYLPPVLQLPTLVVPSREAFAIGHNVRSVYHHYQEPEGTGHFTQGYAMKKM</sequence>
<dbReference type="InterPro" id="IPR036928">
    <property type="entry name" value="AS_sf"/>
</dbReference>
<gene>
    <name evidence="1" type="ORF">B0T14DRAFT_563629</name>
</gene>